<dbReference type="EMBL" id="JAUEPR010000016">
    <property type="protein sequence ID" value="KAK0477547.1"/>
    <property type="molecule type" value="Genomic_DNA"/>
</dbReference>
<accession>A0AA39P4Q7</accession>
<gene>
    <name evidence="2" type="ORF">IW261DRAFT_1420852</name>
</gene>
<proteinExistence type="predicted"/>
<evidence type="ECO:0000313" key="2">
    <source>
        <dbReference type="EMBL" id="KAK0477547.1"/>
    </source>
</evidence>
<sequence length="415" mass="45903">MALLTCSKGAAPSLELPPWGKPKKATAIPAEYLLIHSNFSTDLLGDNESPLTSYASLWPDNGIRSLGPFSIDEKGLSLWPVKEELIVSDYFDLPSDQGGRRSVNKLISADFETTHETDLLDLREDSIILHPDDVKGWEKVEMRWGRRTPSPDPSLSLAGHIAGSRNRFNVLAESNRAAELNNADTSDGYETETCKPAPQKWEKLEFLKDEDPKMQRAIYEGIVNSWKTFKNGETDAGAPSAGPSTSAPNNKRHIQIVAESYGDNDVSEQHSHLQPSPVARSDSPVHKENNEKVYMNIHEAQPIMVEEPSHTRENSNFTPPATSTPTSKPKKKVTIIKDSSSRERLDLTMDASNSEPRSSSLAPVNADSLGGVRRCLPLPGDEPKLPWQWQYQTQRVSVTCKTTGNKGNMQVYTAT</sequence>
<evidence type="ECO:0000256" key="1">
    <source>
        <dbReference type="SAM" id="MobiDB-lite"/>
    </source>
</evidence>
<feature type="compositionally biased region" description="Polar residues" evidence="1">
    <location>
        <begin position="350"/>
        <end position="362"/>
    </location>
</feature>
<name>A0AA39P4Q7_9AGAR</name>
<feature type="region of interest" description="Disordered" evidence="1">
    <location>
        <begin position="308"/>
        <end position="366"/>
    </location>
</feature>
<feature type="compositionally biased region" description="Low complexity" evidence="1">
    <location>
        <begin position="318"/>
        <end position="327"/>
    </location>
</feature>
<feature type="region of interest" description="Disordered" evidence="1">
    <location>
        <begin position="264"/>
        <end position="285"/>
    </location>
</feature>
<dbReference type="AlphaFoldDB" id="A0AA39P4Q7"/>
<reference evidence="2" key="1">
    <citation type="submission" date="2023-06" db="EMBL/GenBank/DDBJ databases">
        <authorList>
            <consortium name="Lawrence Berkeley National Laboratory"/>
            <person name="Ahrendt S."/>
            <person name="Sahu N."/>
            <person name="Indic B."/>
            <person name="Wong-Bajracharya J."/>
            <person name="Merenyi Z."/>
            <person name="Ke H.-M."/>
            <person name="Monk M."/>
            <person name="Kocsube S."/>
            <person name="Drula E."/>
            <person name="Lipzen A."/>
            <person name="Balint B."/>
            <person name="Henrissat B."/>
            <person name="Andreopoulos B."/>
            <person name="Martin F.M."/>
            <person name="Harder C.B."/>
            <person name="Rigling D."/>
            <person name="Ford K.L."/>
            <person name="Foster G.D."/>
            <person name="Pangilinan J."/>
            <person name="Papanicolaou A."/>
            <person name="Barry K."/>
            <person name="LaButti K."/>
            <person name="Viragh M."/>
            <person name="Koriabine M."/>
            <person name="Yan M."/>
            <person name="Riley R."/>
            <person name="Champramary S."/>
            <person name="Plett K.L."/>
            <person name="Tsai I.J."/>
            <person name="Slot J."/>
            <person name="Sipos G."/>
            <person name="Plett J."/>
            <person name="Nagy L.G."/>
            <person name="Grigoriev I.V."/>
        </authorList>
    </citation>
    <scope>NUCLEOTIDE SEQUENCE</scope>
    <source>
        <strain evidence="2">ICMP 16352</strain>
    </source>
</reference>
<protein>
    <submittedName>
        <fullName evidence="2">Uncharacterized protein</fullName>
    </submittedName>
</protein>
<comment type="caution">
    <text evidence="2">The sequence shown here is derived from an EMBL/GenBank/DDBJ whole genome shotgun (WGS) entry which is preliminary data.</text>
</comment>
<evidence type="ECO:0000313" key="3">
    <source>
        <dbReference type="Proteomes" id="UP001175227"/>
    </source>
</evidence>
<organism evidence="2 3">
    <name type="scientific">Armillaria novae-zelandiae</name>
    <dbReference type="NCBI Taxonomy" id="153914"/>
    <lineage>
        <taxon>Eukaryota</taxon>
        <taxon>Fungi</taxon>
        <taxon>Dikarya</taxon>
        <taxon>Basidiomycota</taxon>
        <taxon>Agaricomycotina</taxon>
        <taxon>Agaricomycetes</taxon>
        <taxon>Agaricomycetidae</taxon>
        <taxon>Agaricales</taxon>
        <taxon>Marasmiineae</taxon>
        <taxon>Physalacriaceae</taxon>
        <taxon>Armillaria</taxon>
    </lineage>
</organism>
<keyword evidence="3" id="KW-1185">Reference proteome</keyword>
<dbReference type="Proteomes" id="UP001175227">
    <property type="component" value="Unassembled WGS sequence"/>
</dbReference>